<dbReference type="EMBL" id="LAZR01015906">
    <property type="protein sequence ID" value="KKM06840.1"/>
    <property type="molecule type" value="Genomic_DNA"/>
</dbReference>
<reference evidence="1" key="1">
    <citation type="journal article" date="2015" name="Nature">
        <title>Complex archaea that bridge the gap between prokaryotes and eukaryotes.</title>
        <authorList>
            <person name="Spang A."/>
            <person name="Saw J.H."/>
            <person name="Jorgensen S.L."/>
            <person name="Zaremba-Niedzwiedzka K."/>
            <person name="Martijn J."/>
            <person name="Lind A.E."/>
            <person name="van Eijk R."/>
            <person name="Schleper C."/>
            <person name="Guy L."/>
            <person name="Ettema T.J."/>
        </authorList>
    </citation>
    <scope>NUCLEOTIDE SEQUENCE</scope>
</reference>
<evidence type="ECO:0000313" key="1">
    <source>
        <dbReference type="EMBL" id="KKM06840.1"/>
    </source>
</evidence>
<comment type="caution">
    <text evidence="1">The sequence shown here is derived from an EMBL/GenBank/DDBJ whole genome shotgun (WGS) entry which is preliminary data.</text>
</comment>
<proteinExistence type="predicted"/>
<sequence>MDKCKYLDCEHNFQNSGMCEVLVNITDCDKRSMFENLSNVMREVTSLTHILSRLQMQNQKSKETFISDIRQHLEKERHKQIWHMCNGETIRTYSTLLCSCCRPSNMKLDEKIRTQDFSPYDQIMYLAEELKKYKEKEQKDET</sequence>
<organism evidence="1">
    <name type="scientific">marine sediment metagenome</name>
    <dbReference type="NCBI Taxonomy" id="412755"/>
    <lineage>
        <taxon>unclassified sequences</taxon>
        <taxon>metagenomes</taxon>
        <taxon>ecological metagenomes</taxon>
    </lineage>
</organism>
<accession>A0A0F9H728</accession>
<name>A0A0F9H728_9ZZZZ</name>
<dbReference type="AlphaFoldDB" id="A0A0F9H728"/>
<gene>
    <name evidence="1" type="ORF">LCGC14_1740000</name>
</gene>
<protein>
    <submittedName>
        <fullName evidence="1">Uncharacterized protein</fullName>
    </submittedName>
</protein>